<gene>
    <name evidence="6" type="ORF">PVAND_017337</name>
</gene>
<evidence type="ECO:0000256" key="4">
    <source>
        <dbReference type="SAM" id="Phobius"/>
    </source>
</evidence>
<keyword evidence="1" id="KW-1015">Disulfide bond</keyword>
<dbReference type="InterPro" id="IPR018114">
    <property type="entry name" value="TRYPSIN_HIS"/>
</dbReference>
<comment type="similarity">
    <text evidence="3">Belongs to the peptidase S1 family. CLIP subfamily.</text>
</comment>
<dbReference type="PROSITE" id="PS50240">
    <property type="entry name" value="TRYPSIN_DOM"/>
    <property type="match status" value="1"/>
</dbReference>
<feature type="domain" description="Peptidase S1" evidence="5">
    <location>
        <begin position="69"/>
        <end position="285"/>
    </location>
</feature>
<dbReference type="InterPro" id="IPR043504">
    <property type="entry name" value="Peptidase_S1_PA_chymotrypsin"/>
</dbReference>
<dbReference type="Proteomes" id="UP001107558">
    <property type="component" value="Chromosome 4"/>
</dbReference>
<reference evidence="6" key="1">
    <citation type="submission" date="2021-03" db="EMBL/GenBank/DDBJ databases">
        <title>Chromosome level genome of the anhydrobiotic midge Polypedilum vanderplanki.</title>
        <authorList>
            <person name="Yoshida Y."/>
            <person name="Kikawada T."/>
            <person name="Gusev O."/>
        </authorList>
    </citation>
    <scope>NUCLEOTIDE SEQUENCE</scope>
    <source>
        <strain evidence="6">NIAS01</strain>
        <tissue evidence="6">Whole body or cell culture</tissue>
    </source>
</reference>
<organism evidence="6 7">
    <name type="scientific">Polypedilum vanderplanki</name>
    <name type="common">Sleeping chironomid midge</name>
    <dbReference type="NCBI Taxonomy" id="319348"/>
    <lineage>
        <taxon>Eukaryota</taxon>
        <taxon>Metazoa</taxon>
        <taxon>Ecdysozoa</taxon>
        <taxon>Arthropoda</taxon>
        <taxon>Hexapoda</taxon>
        <taxon>Insecta</taxon>
        <taxon>Pterygota</taxon>
        <taxon>Neoptera</taxon>
        <taxon>Endopterygota</taxon>
        <taxon>Diptera</taxon>
        <taxon>Nematocera</taxon>
        <taxon>Chironomoidea</taxon>
        <taxon>Chironomidae</taxon>
        <taxon>Chironominae</taxon>
        <taxon>Polypedilum</taxon>
        <taxon>Polypedilum</taxon>
    </lineage>
</organism>
<proteinExistence type="inferred from homology"/>
<dbReference type="PROSITE" id="PS00134">
    <property type="entry name" value="TRYPSIN_HIS"/>
    <property type="match status" value="1"/>
</dbReference>
<evidence type="ECO:0000256" key="1">
    <source>
        <dbReference type="ARBA" id="ARBA00023157"/>
    </source>
</evidence>
<dbReference type="InterPro" id="IPR051487">
    <property type="entry name" value="Ser/Thr_Proteases_Immune/Dev"/>
</dbReference>
<dbReference type="GO" id="GO:0004252">
    <property type="term" value="F:serine-type endopeptidase activity"/>
    <property type="evidence" value="ECO:0007669"/>
    <property type="project" value="InterPro"/>
</dbReference>
<dbReference type="SMART" id="SM00020">
    <property type="entry name" value="Tryp_SPc"/>
    <property type="match status" value="1"/>
</dbReference>
<dbReference type="Gene3D" id="2.40.10.10">
    <property type="entry name" value="Trypsin-like serine proteases"/>
    <property type="match status" value="1"/>
</dbReference>
<keyword evidence="4" id="KW-1133">Transmembrane helix</keyword>
<dbReference type="Pfam" id="PF00089">
    <property type="entry name" value="Trypsin"/>
    <property type="match status" value="1"/>
</dbReference>
<dbReference type="OrthoDB" id="7215686at2759"/>
<accession>A0A9J6BIB2</accession>
<keyword evidence="2" id="KW-0325">Glycoprotein</keyword>
<evidence type="ECO:0000259" key="5">
    <source>
        <dbReference type="PROSITE" id="PS50240"/>
    </source>
</evidence>
<dbReference type="EMBL" id="JADBJN010000004">
    <property type="protein sequence ID" value="KAG5669450.1"/>
    <property type="molecule type" value="Genomic_DNA"/>
</dbReference>
<dbReference type="InterPro" id="IPR009003">
    <property type="entry name" value="Peptidase_S1_PA"/>
</dbReference>
<keyword evidence="4" id="KW-0812">Transmembrane</keyword>
<dbReference type="PANTHER" id="PTHR24256">
    <property type="entry name" value="TRYPTASE-RELATED"/>
    <property type="match status" value="1"/>
</dbReference>
<evidence type="ECO:0000313" key="6">
    <source>
        <dbReference type="EMBL" id="KAG5669450.1"/>
    </source>
</evidence>
<name>A0A9J6BIB2_POLVA</name>
<comment type="caution">
    <text evidence="6">The sequence shown here is derived from an EMBL/GenBank/DDBJ whole genome shotgun (WGS) entry which is preliminary data.</text>
</comment>
<dbReference type="SUPFAM" id="SSF50494">
    <property type="entry name" value="Trypsin-like serine proteases"/>
    <property type="match status" value="1"/>
</dbReference>
<dbReference type="GO" id="GO:0006508">
    <property type="term" value="P:proteolysis"/>
    <property type="evidence" value="ECO:0007669"/>
    <property type="project" value="InterPro"/>
</dbReference>
<sequence>MRIFFQLSRKSERKMEHSRRIVNESQTYRSTKRQYILLAFIVCLAVLPLILLGLYYAFADDTCECGKVLISGTEQKENRDAEVKISYNGQWPWTAQLFKTPQNFTCDATIITNRHLLTAAHCVEDEKNVEKYFALVGQRVWTKKQISKIYVHINLAVLKLSEPLEFNDFIQPICLPDLKTFSIEKIQMATMASYDNYESLIKSLDVITTVSSDCGKDIICAFNNVTNSCLTHSGSGLFVKNEKTQQQSIIGIAAKSPAFIKCRPSDVLAFFQLSPYKPWIYEKILECDKDEKDCQKPCNIENLKL</sequence>
<dbReference type="InterPro" id="IPR001254">
    <property type="entry name" value="Trypsin_dom"/>
</dbReference>
<evidence type="ECO:0000256" key="3">
    <source>
        <dbReference type="ARBA" id="ARBA00024195"/>
    </source>
</evidence>
<keyword evidence="7" id="KW-1185">Reference proteome</keyword>
<feature type="transmembrane region" description="Helical" evidence="4">
    <location>
        <begin position="35"/>
        <end position="58"/>
    </location>
</feature>
<evidence type="ECO:0000256" key="2">
    <source>
        <dbReference type="ARBA" id="ARBA00023180"/>
    </source>
</evidence>
<protein>
    <recommendedName>
        <fullName evidence="5">Peptidase S1 domain-containing protein</fullName>
    </recommendedName>
</protein>
<evidence type="ECO:0000313" key="7">
    <source>
        <dbReference type="Proteomes" id="UP001107558"/>
    </source>
</evidence>
<dbReference type="AlphaFoldDB" id="A0A9J6BIB2"/>
<keyword evidence="4" id="KW-0472">Membrane</keyword>